<evidence type="ECO:0000313" key="2">
    <source>
        <dbReference type="Proteomes" id="UP001055811"/>
    </source>
</evidence>
<evidence type="ECO:0000313" key="1">
    <source>
        <dbReference type="EMBL" id="KAI3766610.1"/>
    </source>
</evidence>
<accession>A0ACB9F6T7</accession>
<keyword evidence="2" id="KW-1185">Reference proteome</keyword>
<comment type="caution">
    <text evidence="1">The sequence shown here is derived from an EMBL/GenBank/DDBJ whole genome shotgun (WGS) entry which is preliminary data.</text>
</comment>
<gene>
    <name evidence="1" type="ORF">L2E82_16675</name>
</gene>
<proteinExistence type="predicted"/>
<name>A0ACB9F6T7_CICIN</name>
<organism evidence="1 2">
    <name type="scientific">Cichorium intybus</name>
    <name type="common">Chicory</name>
    <dbReference type="NCBI Taxonomy" id="13427"/>
    <lineage>
        <taxon>Eukaryota</taxon>
        <taxon>Viridiplantae</taxon>
        <taxon>Streptophyta</taxon>
        <taxon>Embryophyta</taxon>
        <taxon>Tracheophyta</taxon>
        <taxon>Spermatophyta</taxon>
        <taxon>Magnoliopsida</taxon>
        <taxon>eudicotyledons</taxon>
        <taxon>Gunneridae</taxon>
        <taxon>Pentapetalae</taxon>
        <taxon>asterids</taxon>
        <taxon>campanulids</taxon>
        <taxon>Asterales</taxon>
        <taxon>Asteraceae</taxon>
        <taxon>Cichorioideae</taxon>
        <taxon>Cichorieae</taxon>
        <taxon>Cichoriinae</taxon>
        <taxon>Cichorium</taxon>
    </lineage>
</organism>
<reference evidence="1 2" key="2">
    <citation type="journal article" date="2022" name="Mol. Ecol. Resour.">
        <title>The genomes of chicory, endive, great burdock and yacon provide insights into Asteraceae paleo-polyploidization history and plant inulin production.</title>
        <authorList>
            <person name="Fan W."/>
            <person name="Wang S."/>
            <person name="Wang H."/>
            <person name="Wang A."/>
            <person name="Jiang F."/>
            <person name="Liu H."/>
            <person name="Zhao H."/>
            <person name="Xu D."/>
            <person name="Zhang Y."/>
        </authorList>
    </citation>
    <scope>NUCLEOTIDE SEQUENCE [LARGE SCALE GENOMIC DNA]</scope>
    <source>
        <strain evidence="2">cv. Punajuju</strain>
        <tissue evidence="1">Leaves</tissue>
    </source>
</reference>
<dbReference type="EMBL" id="CM042011">
    <property type="protein sequence ID" value="KAI3766610.1"/>
    <property type="molecule type" value="Genomic_DNA"/>
</dbReference>
<reference evidence="2" key="1">
    <citation type="journal article" date="2022" name="Mol. Ecol. Resour.">
        <title>The genomes of chicory, endive, great burdock and yacon provide insights into Asteraceae palaeo-polyploidization history and plant inulin production.</title>
        <authorList>
            <person name="Fan W."/>
            <person name="Wang S."/>
            <person name="Wang H."/>
            <person name="Wang A."/>
            <person name="Jiang F."/>
            <person name="Liu H."/>
            <person name="Zhao H."/>
            <person name="Xu D."/>
            <person name="Zhang Y."/>
        </authorList>
    </citation>
    <scope>NUCLEOTIDE SEQUENCE [LARGE SCALE GENOMIC DNA]</scope>
    <source>
        <strain evidence="2">cv. Punajuju</strain>
    </source>
</reference>
<protein>
    <submittedName>
        <fullName evidence="1">Uncharacterized protein</fullName>
    </submittedName>
</protein>
<dbReference type="Proteomes" id="UP001055811">
    <property type="component" value="Linkage Group LG03"/>
</dbReference>
<sequence>MMASTGDCTESQPSTSYSTESSQPCRQFEFPEILLATDNFDESLVIGHGGFGKVYKGKILIGSSLVVAAIKRLDSMSTQGSEEFWAEIDMLSKLRHCHLVSLFGYCNHEKEKILVYEYMPNGTLEDHLHKLATPLSWLQRLKICIGAARGLDYLHTGTGIESGVIHRDVKSSNILLHDSWAAKISDFGLSRIGPANQPSTYVNTLVKGTFGYFDPNYFSTGRLTRKSDVYSFGVVLLEVLCRKRAVDRSLDDEQWGLVTWAQDSIKDGNLKHIIDSDIRGQISTKHLKEFVRIAERCLLGNPKQRPTMAEVVVCLYSLLTLQQKINSSLQATGKTIFGRVLDMFPFPSNGENSAESDSKLSSNSKGDTRNAGDTIGGEIKHFTIPIPSLKVFEYDDLKRATRNFRQDLLLGREGFGQVFLGWVDRNTFTPSTEGSGIAVAVTRYSEARPEWKTVVTVLGRLAHPNIIRLLGYCNDKKPQCFLVYEHMQNQNFGHFLFGDVAGPLSWGTRLMILIGVARGLAYMHSLKDRFIHRDLKPSNILLDEDFNAKLGAFEWATIGPETGDTYIVTSLAGTLGYIDPEYVKTGRLRVGSDIYSFGVVLLETLTGRPVLGHLFNLIEWATPSLESRHKLKKIMDPRLGKNYPLNGAFECATLALRCLAKGKDRPSSEEVLWSLEQIYAKQIMGRTYV</sequence>